<sequence length="836" mass="93466">METVQGTYNIGLVIVSCMISILASYSALNLAGRIHLASGRLRVFWLAGGAVSMGIGIWSMHFVGMLALQLPMQMTYNIPLVILSMVVPIFVSFIALWTVTQKKLTWRALLIGGLLLASGVIDMHYTGMAAMAMKISYNPWLVTLSVVIAITASMAALALMRELRQEGSRTLYKWASAILMGAAIAGMHYTGMAAASFHVHEHHDGMIGGSEVDMNSLALIIALSSLLLISFTIYGAFINGRLNQKDKMIRQQEKWYRALYENNVDGILSINTEGRIIDMNPAILNMTESIREDFVGKPVTALHRFFEPEIYRAAREQHEESFSLNSRAYETQIVHPNGEHIHLSVISVPISVDGEATGTHIIVRDITQQKKTRAKVEHLAYHDELTSLPNRRQFNTLVEDRIEQARGAKRMAVMVLDIDRFKMINDSLGHAYGDAFLQKVGQRICEVIDPEKVTLSRMGGDEFALICHSFASDDEVARLAQRIVSVIQVPYTLKDNDFYVTASIGVAMYPEHGEDREELIKNADSAMYEVKRGGKNGYRFYSPELDEELLFKIEIEADLRKAIERGELEVYYQPQYRMPDRQLIGIEALLRWKHPVRGMIPPDRFIPIAEETGIIMEIGRWVLREACLQTKIWHDAGQTKVPVSVNLSTQQFHQPDLEFEIERILVETGLDPQYLELEITESMMMDAALSIAIMNRLKRLGIRLSLDDFGTGYSSLSYLSMLPISRLKIDRSFVMRLEESGNERAIVTTIIAMAYSLGMDVIAEGIETEGQLEILTEQRCLEFQGYYFSRPVPPGDLFAGDADLSLGMTAEPPTASSADADSSNANAIDEAAGRGA</sequence>
<organism evidence="1 2">
    <name type="scientific">Saccharibacillus sacchari</name>
    <dbReference type="NCBI Taxonomy" id="456493"/>
    <lineage>
        <taxon>Bacteria</taxon>
        <taxon>Bacillati</taxon>
        <taxon>Bacillota</taxon>
        <taxon>Bacilli</taxon>
        <taxon>Bacillales</taxon>
        <taxon>Paenibacillaceae</taxon>
        <taxon>Saccharibacillus</taxon>
    </lineage>
</organism>
<evidence type="ECO:0000313" key="1">
    <source>
        <dbReference type="EMBL" id="MEJ8306366.1"/>
    </source>
</evidence>
<comment type="caution">
    <text evidence="1">The sequence shown here is derived from an EMBL/GenBank/DDBJ whole genome shotgun (WGS) entry which is preliminary data.</text>
</comment>
<protein>
    <submittedName>
        <fullName evidence="1">EAL domain-containing protein</fullName>
    </submittedName>
</protein>
<keyword evidence="2" id="KW-1185">Reference proteome</keyword>
<dbReference type="Proteomes" id="UP001380953">
    <property type="component" value="Unassembled WGS sequence"/>
</dbReference>
<reference evidence="1" key="1">
    <citation type="submission" date="2024-03" db="EMBL/GenBank/DDBJ databases">
        <title>Whole genome sequecning of epiphytes from Marcgravia umbellata leaves.</title>
        <authorList>
            <person name="Kumar G."/>
            <person name="Savka M.A."/>
        </authorList>
    </citation>
    <scope>NUCLEOTIDE SEQUENCE</scope>
    <source>
        <strain evidence="1">RIT_BL5</strain>
    </source>
</reference>
<proteinExistence type="predicted"/>
<name>A0ACC6PHJ7_9BACL</name>
<accession>A0ACC6PHJ7</accession>
<gene>
    <name evidence="1" type="ORF">WKI47_20875</name>
</gene>
<evidence type="ECO:0000313" key="2">
    <source>
        <dbReference type="Proteomes" id="UP001380953"/>
    </source>
</evidence>
<dbReference type="EMBL" id="JBBKAR010000053">
    <property type="protein sequence ID" value="MEJ8306366.1"/>
    <property type="molecule type" value="Genomic_DNA"/>
</dbReference>